<feature type="non-terminal residue" evidence="2">
    <location>
        <position position="66"/>
    </location>
</feature>
<name>X0VK23_9ZZZZ</name>
<evidence type="ECO:0000256" key="1">
    <source>
        <dbReference type="SAM" id="MobiDB-lite"/>
    </source>
</evidence>
<dbReference type="EMBL" id="BARS01027764">
    <property type="protein sequence ID" value="GAG00916.1"/>
    <property type="molecule type" value="Genomic_DNA"/>
</dbReference>
<sequence length="66" mass="7174">MGVEMKTTLFVLITIFGAALPTAGLIAGVTDTSPKPEDPRAKFYKQPARFNPPSPREGKPAAWFLK</sequence>
<protein>
    <submittedName>
        <fullName evidence="2">Uncharacterized protein</fullName>
    </submittedName>
</protein>
<accession>X0VK23</accession>
<evidence type="ECO:0000313" key="2">
    <source>
        <dbReference type="EMBL" id="GAG00916.1"/>
    </source>
</evidence>
<reference evidence="2" key="1">
    <citation type="journal article" date="2014" name="Front. Microbiol.">
        <title>High frequency of phylogenetically diverse reductive dehalogenase-homologous genes in deep subseafloor sedimentary metagenomes.</title>
        <authorList>
            <person name="Kawai M."/>
            <person name="Futagami T."/>
            <person name="Toyoda A."/>
            <person name="Takaki Y."/>
            <person name="Nishi S."/>
            <person name="Hori S."/>
            <person name="Arai W."/>
            <person name="Tsubouchi T."/>
            <person name="Morono Y."/>
            <person name="Uchiyama I."/>
            <person name="Ito T."/>
            <person name="Fujiyama A."/>
            <person name="Inagaki F."/>
            <person name="Takami H."/>
        </authorList>
    </citation>
    <scope>NUCLEOTIDE SEQUENCE</scope>
    <source>
        <strain evidence="2">Expedition CK06-06</strain>
    </source>
</reference>
<gene>
    <name evidence="2" type="ORF">S01H1_43577</name>
</gene>
<dbReference type="AlphaFoldDB" id="X0VK23"/>
<comment type="caution">
    <text evidence="2">The sequence shown here is derived from an EMBL/GenBank/DDBJ whole genome shotgun (WGS) entry which is preliminary data.</text>
</comment>
<organism evidence="2">
    <name type="scientific">marine sediment metagenome</name>
    <dbReference type="NCBI Taxonomy" id="412755"/>
    <lineage>
        <taxon>unclassified sequences</taxon>
        <taxon>metagenomes</taxon>
        <taxon>ecological metagenomes</taxon>
    </lineage>
</organism>
<proteinExistence type="predicted"/>
<feature type="region of interest" description="Disordered" evidence="1">
    <location>
        <begin position="29"/>
        <end position="66"/>
    </location>
</feature>